<comment type="caution">
    <text evidence="2">The sequence shown here is derived from an EMBL/GenBank/DDBJ whole genome shotgun (WGS) entry which is preliminary data.</text>
</comment>
<protein>
    <submittedName>
        <fullName evidence="2">Uncharacterized protein</fullName>
    </submittedName>
</protein>
<accession>A0AAD7J8H2</accession>
<dbReference type="AlphaFoldDB" id="A0AAD7J8H2"/>
<feature type="region of interest" description="Disordered" evidence="1">
    <location>
        <begin position="107"/>
        <end position="232"/>
    </location>
</feature>
<evidence type="ECO:0000313" key="3">
    <source>
        <dbReference type="Proteomes" id="UP001215280"/>
    </source>
</evidence>
<reference evidence="2" key="1">
    <citation type="submission" date="2023-03" db="EMBL/GenBank/DDBJ databases">
        <title>Massive genome expansion in bonnet fungi (Mycena s.s.) driven by repeated elements and novel gene families across ecological guilds.</title>
        <authorList>
            <consortium name="Lawrence Berkeley National Laboratory"/>
            <person name="Harder C.B."/>
            <person name="Miyauchi S."/>
            <person name="Viragh M."/>
            <person name="Kuo A."/>
            <person name="Thoen E."/>
            <person name="Andreopoulos B."/>
            <person name="Lu D."/>
            <person name="Skrede I."/>
            <person name="Drula E."/>
            <person name="Henrissat B."/>
            <person name="Morin E."/>
            <person name="Kohler A."/>
            <person name="Barry K."/>
            <person name="LaButti K."/>
            <person name="Morin E."/>
            <person name="Salamov A."/>
            <person name="Lipzen A."/>
            <person name="Mereny Z."/>
            <person name="Hegedus B."/>
            <person name="Baldrian P."/>
            <person name="Stursova M."/>
            <person name="Weitz H."/>
            <person name="Taylor A."/>
            <person name="Grigoriev I.V."/>
            <person name="Nagy L.G."/>
            <person name="Martin F."/>
            <person name="Kauserud H."/>
        </authorList>
    </citation>
    <scope>NUCLEOTIDE SEQUENCE</scope>
    <source>
        <strain evidence="2">CBHHK188m</strain>
    </source>
</reference>
<feature type="region of interest" description="Disordered" evidence="1">
    <location>
        <begin position="1"/>
        <end position="25"/>
    </location>
</feature>
<evidence type="ECO:0000313" key="2">
    <source>
        <dbReference type="EMBL" id="KAJ7758468.1"/>
    </source>
</evidence>
<name>A0AAD7J8H2_9AGAR</name>
<sequence>MVRKGSNMLKAAVRTEEEATAEGGKRRHAVCWGRFMTAKASGTRPPRRTDFFKEENLRGIREIGHGGHRRPCQEYHPTIFFRPITRRETARILAGSVRKMESVDWEGTGGVKEEEAGRRSTARRMWEEARGSGNAGSQPTASSAVVPSAEWNSAVPASPPSSREQHLALARPVARPVALPTRLPPAAMTPAAYDPREIRPPFGGGRRDQERGGKDIDRARAQAGDRRDGQPELALDRDATAQALDIHRSAEEARRAGQCVVRKRERGFGGGHALEVAEDSSCVTELDNDFSWQWW</sequence>
<dbReference type="EMBL" id="JARJLG010000055">
    <property type="protein sequence ID" value="KAJ7758468.1"/>
    <property type="molecule type" value="Genomic_DNA"/>
</dbReference>
<proteinExistence type="predicted"/>
<evidence type="ECO:0000256" key="1">
    <source>
        <dbReference type="SAM" id="MobiDB-lite"/>
    </source>
</evidence>
<keyword evidence="3" id="KW-1185">Reference proteome</keyword>
<organism evidence="2 3">
    <name type="scientific">Mycena maculata</name>
    <dbReference type="NCBI Taxonomy" id="230809"/>
    <lineage>
        <taxon>Eukaryota</taxon>
        <taxon>Fungi</taxon>
        <taxon>Dikarya</taxon>
        <taxon>Basidiomycota</taxon>
        <taxon>Agaricomycotina</taxon>
        <taxon>Agaricomycetes</taxon>
        <taxon>Agaricomycetidae</taxon>
        <taxon>Agaricales</taxon>
        <taxon>Marasmiineae</taxon>
        <taxon>Mycenaceae</taxon>
        <taxon>Mycena</taxon>
    </lineage>
</organism>
<feature type="compositionally biased region" description="Polar residues" evidence="1">
    <location>
        <begin position="135"/>
        <end position="145"/>
    </location>
</feature>
<feature type="compositionally biased region" description="Basic and acidic residues" evidence="1">
    <location>
        <begin position="111"/>
        <end position="130"/>
    </location>
</feature>
<feature type="compositionally biased region" description="Basic and acidic residues" evidence="1">
    <location>
        <begin position="194"/>
        <end position="232"/>
    </location>
</feature>
<gene>
    <name evidence="2" type="ORF">DFH07DRAFT_940252</name>
</gene>
<dbReference type="Proteomes" id="UP001215280">
    <property type="component" value="Unassembled WGS sequence"/>
</dbReference>